<dbReference type="Gene3D" id="3.40.50.1240">
    <property type="entry name" value="Phosphoglycerate mutase-like"/>
    <property type="match status" value="1"/>
</dbReference>
<dbReference type="CDD" id="cd07067">
    <property type="entry name" value="HP_PGM_like"/>
    <property type="match status" value="1"/>
</dbReference>
<dbReference type="PANTHER" id="PTHR48100:SF51">
    <property type="entry name" value="PHOSPHOGLYCERATE MUTASE"/>
    <property type="match status" value="1"/>
</dbReference>
<dbReference type="RefSeq" id="WP_278157149.1">
    <property type="nucleotide sequence ID" value="NZ_CP121252.1"/>
</dbReference>
<evidence type="ECO:0000313" key="2">
    <source>
        <dbReference type="Proteomes" id="UP001219037"/>
    </source>
</evidence>
<dbReference type="SMART" id="SM00855">
    <property type="entry name" value="PGAM"/>
    <property type="match status" value="1"/>
</dbReference>
<dbReference type="PANTHER" id="PTHR48100">
    <property type="entry name" value="BROAD-SPECIFICITY PHOSPHATASE YOR283W-RELATED"/>
    <property type="match status" value="1"/>
</dbReference>
<dbReference type="GO" id="GO:0016787">
    <property type="term" value="F:hydrolase activity"/>
    <property type="evidence" value="ECO:0007669"/>
    <property type="project" value="UniProtKB-KW"/>
</dbReference>
<dbReference type="Pfam" id="PF00300">
    <property type="entry name" value="His_Phos_1"/>
    <property type="match status" value="1"/>
</dbReference>
<dbReference type="EC" id="3.1.3.-" evidence="1"/>
<gene>
    <name evidence="1" type="ORF">P8192_11300</name>
</gene>
<dbReference type="Proteomes" id="UP001219037">
    <property type="component" value="Chromosome"/>
</dbReference>
<dbReference type="InterPro" id="IPR050275">
    <property type="entry name" value="PGM_Phosphatase"/>
</dbReference>
<dbReference type="SUPFAM" id="SSF53254">
    <property type="entry name" value="Phosphoglycerate mutase-like"/>
    <property type="match status" value="1"/>
</dbReference>
<evidence type="ECO:0000313" key="1">
    <source>
        <dbReference type="EMBL" id="WFP15973.1"/>
    </source>
</evidence>
<keyword evidence="1" id="KW-0378">Hydrolase</keyword>
<accession>A0ABY8H5N6</accession>
<reference evidence="1 2" key="1">
    <citation type="submission" date="2023-04" db="EMBL/GenBank/DDBJ databases">
        <title>Funneling lignin-derived compounds into biodiesel using alkali-halophilic Citricoccus sp. P2.</title>
        <authorList>
            <person name="Luo C.-B."/>
        </authorList>
    </citation>
    <scope>NUCLEOTIDE SEQUENCE [LARGE SCALE GENOMIC DNA]</scope>
    <source>
        <strain evidence="1 2">P2</strain>
    </source>
</reference>
<dbReference type="InterPro" id="IPR013078">
    <property type="entry name" value="His_Pase_superF_clade-1"/>
</dbReference>
<keyword evidence="2" id="KW-1185">Reference proteome</keyword>
<proteinExistence type="predicted"/>
<protein>
    <submittedName>
        <fullName evidence="1">Histidine phosphatase family protein</fullName>
        <ecNumber evidence="1">3.1.3.-</ecNumber>
    </submittedName>
</protein>
<name>A0ABY8H5N6_9MICC</name>
<organism evidence="1 2">
    <name type="scientific">Citricoccus muralis</name>
    <dbReference type="NCBI Taxonomy" id="169134"/>
    <lineage>
        <taxon>Bacteria</taxon>
        <taxon>Bacillati</taxon>
        <taxon>Actinomycetota</taxon>
        <taxon>Actinomycetes</taxon>
        <taxon>Micrococcales</taxon>
        <taxon>Micrococcaceae</taxon>
        <taxon>Citricoccus</taxon>
    </lineage>
</organism>
<sequence>MTTATVHLVRHGEAHNPDRVLYGRLSGFHLSELGYQMAEELADWFVQRAEQTGSAPSILVASPLLRAQETIAPLAQRLQLPVRTDDRVIEAANGFEGMSNIKRQLRRPQNWGLLLNPFRPSWGEPYAEQAARVAAAVHDLRDELIRNHGDGAEAVIVAHQLPIWVTRLSAEGKKLWHDPRDRECSLTSVTSLHCDAGATRPRVEYQEPNRHLLADAIALPGA</sequence>
<dbReference type="InterPro" id="IPR029033">
    <property type="entry name" value="His_PPase_superfam"/>
</dbReference>
<dbReference type="EMBL" id="CP121252">
    <property type="protein sequence ID" value="WFP15973.1"/>
    <property type="molecule type" value="Genomic_DNA"/>
</dbReference>